<proteinExistence type="predicted"/>
<organism evidence="2 3">
    <name type="scientific">Streptococcus ictaluri 707-05</name>
    <dbReference type="NCBI Taxonomy" id="764299"/>
    <lineage>
        <taxon>Bacteria</taxon>
        <taxon>Bacillati</taxon>
        <taxon>Bacillota</taxon>
        <taxon>Bacilli</taxon>
        <taxon>Lactobacillales</taxon>
        <taxon>Streptococcaceae</taxon>
        <taxon>Streptococcus</taxon>
    </lineage>
</organism>
<name>G5K2E4_9STRE</name>
<evidence type="ECO:0000256" key="1">
    <source>
        <dbReference type="SAM" id="Phobius"/>
    </source>
</evidence>
<feature type="transmembrane region" description="Helical" evidence="1">
    <location>
        <begin position="74"/>
        <end position="95"/>
    </location>
</feature>
<dbReference type="RefSeq" id="WP_008088777.1">
    <property type="nucleotide sequence ID" value="NZ_AEUX02000006.1"/>
</dbReference>
<keyword evidence="1" id="KW-1133">Transmembrane helix</keyword>
<reference evidence="2 3" key="1">
    <citation type="journal article" date="2014" name="Int. J. Syst. Evol. Microbiol.">
        <title>Phylogenomics and the dynamic genome evolution of the genus Streptococcus.</title>
        <authorList>
            <consortium name="The Broad Institute Genome Sequencing Platform"/>
            <person name="Richards V.P."/>
            <person name="Palmer S.R."/>
            <person name="Pavinski Bitar P.D."/>
            <person name="Qin X."/>
            <person name="Weinstock G.M."/>
            <person name="Highlander S.K."/>
            <person name="Town C.D."/>
            <person name="Burne R.A."/>
            <person name="Stanhope M.J."/>
        </authorList>
    </citation>
    <scope>NUCLEOTIDE SEQUENCE [LARGE SCALE GENOMIC DNA]</scope>
    <source>
        <strain evidence="2 3">707-05</strain>
    </source>
</reference>
<keyword evidence="1" id="KW-0812">Transmembrane</keyword>
<keyword evidence="3" id="KW-1185">Reference proteome</keyword>
<feature type="transmembrane region" description="Helical" evidence="1">
    <location>
        <begin position="131"/>
        <end position="151"/>
    </location>
</feature>
<comment type="caution">
    <text evidence="2">The sequence shown here is derived from an EMBL/GenBank/DDBJ whole genome shotgun (WGS) entry which is preliminary data.</text>
</comment>
<dbReference type="AlphaFoldDB" id="G5K2E4"/>
<protein>
    <submittedName>
        <fullName evidence="2">Uncharacterized protein</fullName>
    </submittedName>
</protein>
<accession>G5K2E4</accession>
<feature type="transmembrane region" description="Helical" evidence="1">
    <location>
        <begin position="107"/>
        <end position="125"/>
    </location>
</feature>
<dbReference type="STRING" id="764299.STRIC_0956"/>
<evidence type="ECO:0000313" key="2">
    <source>
        <dbReference type="EMBL" id="EHI69406.1"/>
    </source>
</evidence>
<evidence type="ECO:0000313" key="3">
    <source>
        <dbReference type="Proteomes" id="UP000003330"/>
    </source>
</evidence>
<feature type="transmembrane region" description="Helical" evidence="1">
    <location>
        <begin position="12"/>
        <end position="33"/>
    </location>
</feature>
<dbReference type="OrthoDB" id="9952730at2"/>
<gene>
    <name evidence="2" type="ORF">STRIC_0956</name>
</gene>
<sequence>MNRERVFELLESPYTPYIFVESTYVIVAIVFNIKLSYINKLLNQNFDVDRMIVQKDVMIATDVMSFNHNTSWNYLLWGVLLIIIGFAIPMISASLNKLSYKREEIKGGIMMIICAMIIVNIMIIISISKVLLSPIIIATLILCAIGTLFAFGSSQS</sequence>
<keyword evidence="1" id="KW-0472">Membrane</keyword>
<dbReference type="EMBL" id="AEUX02000006">
    <property type="protein sequence ID" value="EHI69406.1"/>
    <property type="molecule type" value="Genomic_DNA"/>
</dbReference>
<dbReference type="Proteomes" id="UP000003330">
    <property type="component" value="Unassembled WGS sequence"/>
</dbReference>